<dbReference type="eggNOG" id="ENOG502RD94">
    <property type="taxonomic scope" value="Eukaryota"/>
</dbReference>
<dbReference type="PANTHER" id="PTHR36911">
    <property type="entry name" value="LIM ZINC-BINDING DOMAIN-CONTAINING PROTEIN-RELATED"/>
    <property type="match status" value="1"/>
</dbReference>
<name>F0Z7R8_DICPU</name>
<accession>F0Z7R8</accession>
<dbReference type="FunCoup" id="F0Z7R8">
    <property type="interactions" value="398"/>
</dbReference>
<feature type="region of interest" description="Disordered" evidence="1">
    <location>
        <begin position="649"/>
        <end position="684"/>
    </location>
</feature>
<evidence type="ECO:0000256" key="1">
    <source>
        <dbReference type="SAM" id="MobiDB-lite"/>
    </source>
</evidence>
<dbReference type="Proteomes" id="UP000001064">
    <property type="component" value="Unassembled WGS sequence"/>
</dbReference>
<protein>
    <submittedName>
        <fullName evidence="2">Uncharacterized protein</fullName>
    </submittedName>
</protein>
<keyword evidence="3" id="KW-1185">Reference proteome</keyword>
<dbReference type="RefSeq" id="XP_003283459.1">
    <property type="nucleotide sequence ID" value="XM_003283411.1"/>
</dbReference>
<dbReference type="KEGG" id="dpp:DICPUDRAFT_96382"/>
<gene>
    <name evidence="2" type="ORF">DICPUDRAFT_96382</name>
</gene>
<dbReference type="OMA" id="CWNDKYS"/>
<reference evidence="3" key="1">
    <citation type="journal article" date="2011" name="Genome Biol.">
        <title>Comparative genomics of the social amoebae Dictyostelium discoideum and Dictyostelium purpureum.</title>
        <authorList>
            <consortium name="US DOE Joint Genome Institute (JGI-PGF)"/>
            <person name="Sucgang R."/>
            <person name="Kuo A."/>
            <person name="Tian X."/>
            <person name="Salerno W."/>
            <person name="Parikh A."/>
            <person name="Feasley C.L."/>
            <person name="Dalin E."/>
            <person name="Tu H."/>
            <person name="Huang E."/>
            <person name="Barry K."/>
            <person name="Lindquist E."/>
            <person name="Shapiro H."/>
            <person name="Bruce D."/>
            <person name="Schmutz J."/>
            <person name="Salamov A."/>
            <person name="Fey P."/>
            <person name="Gaudet P."/>
            <person name="Anjard C."/>
            <person name="Babu M.M."/>
            <person name="Basu S."/>
            <person name="Bushmanova Y."/>
            <person name="van der Wel H."/>
            <person name="Katoh-Kurasawa M."/>
            <person name="Dinh C."/>
            <person name="Coutinho P.M."/>
            <person name="Saito T."/>
            <person name="Elias M."/>
            <person name="Schaap P."/>
            <person name="Kay R.R."/>
            <person name="Henrissat B."/>
            <person name="Eichinger L."/>
            <person name="Rivero F."/>
            <person name="Putnam N.H."/>
            <person name="West C.M."/>
            <person name="Loomis W.F."/>
            <person name="Chisholm R.L."/>
            <person name="Shaulsky G."/>
            <person name="Strassmann J.E."/>
            <person name="Queller D.C."/>
            <person name="Kuspa A."/>
            <person name="Grigoriev I.V."/>
        </authorList>
    </citation>
    <scope>NUCLEOTIDE SEQUENCE [LARGE SCALE GENOMIC DNA]</scope>
    <source>
        <strain evidence="3">QSDP1</strain>
    </source>
</reference>
<organism evidence="2 3">
    <name type="scientific">Dictyostelium purpureum</name>
    <name type="common">Slime mold</name>
    <dbReference type="NCBI Taxonomy" id="5786"/>
    <lineage>
        <taxon>Eukaryota</taxon>
        <taxon>Amoebozoa</taxon>
        <taxon>Evosea</taxon>
        <taxon>Eumycetozoa</taxon>
        <taxon>Dictyostelia</taxon>
        <taxon>Dictyosteliales</taxon>
        <taxon>Dictyosteliaceae</taxon>
        <taxon>Dictyostelium</taxon>
    </lineage>
</organism>
<dbReference type="VEuPathDB" id="AmoebaDB:DICPUDRAFT_96382"/>
<dbReference type="PANTHER" id="PTHR36911:SF3">
    <property type="entry name" value="GATA ZINC FINGER DOMAIN-CONTAINING PROTEIN 4-RELATED"/>
    <property type="match status" value="1"/>
</dbReference>
<dbReference type="EMBL" id="GL870948">
    <property type="protein sequence ID" value="EGC39956.1"/>
    <property type="molecule type" value="Genomic_DNA"/>
</dbReference>
<dbReference type="AlphaFoldDB" id="F0Z7R8"/>
<evidence type="ECO:0000313" key="2">
    <source>
        <dbReference type="EMBL" id="EGC39956.1"/>
    </source>
</evidence>
<sequence length="696" mass="80625">MDHQDNILDINRKAPDLTAMIINKILVYCWNDKYSFFSWKVSLCLVSKRVFEMVSMLATHIHLVSNDLSLHLLNKRNIFKSITSLTTSFKFLEGFVDEFHFDLLEKNIFLLKDIPADQLEKKLDKSPLEGLQSISIRGPPASYVKKEKLVLQLITSLNPTLFKHFSMVSHKGTLLKNLFTFLDNCTNIESFGIGLPMSEKKNTGVFNYLKKNGGNLKRLQLCFNFKTPPTTEEAYQLNQSIFSEESGISFSSLETLELGHKKLFGQDYDSHAFDYPLASPEILFNCLNERMSKLTTLIFHKPPNPNQELITFLQLLCQYLNTNESLTHLYCPVKIPTVDILKIITSKKSIRNLSIVTTAMVQFENPNLERLELLPDCDSSRFFEMNSSLQLKKISVRDHICFEIMKDFLENNLKLESLSVALKGRTNFEVRDNPFLSIPSAKNLKKISIKFPHYERGDIPDAISRFLRFCSESDSLQYIKYKQTDFKLEAVNSFDFVFYNKIDKSYYYSRSLPKNEKGLPVINTDLKSWSGIDDQYDVFRKYVIKSRKLYDQLVELCKNRPGYSASYILKYTKQCLTTFTKEQWENSDDLLKLAHSTILSIIDQDMFANELVRKEHMNLDFLKQTAEYLFYGKGPTAKPPSINDLRNSQLQIQQQQQQDNNNYNNNNNNNNDSNNNNDLNQTNINVDNKEKILIGL</sequence>
<dbReference type="OrthoDB" id="18208at2759"/>
<evidence type="ECO:0000313" key="3">
    <source>
        <dbReference type="Proteomes" id="UP000001064"/>
    </source>
</evidence>
<dbReference type="GeneID" id="10509364"/>
<dbReference type="InParanoid" id="F0Z7R8"/>
<proteinExistence type="predicted"/>